<keyword evidence="5" id="KW-1052">Target cell membrane</keyword>
<evidence type="ECO:0000256" key="7">
    <source>
        <dbReference type="ARBA" id="ARBA00022699"/>
    </source>
</evidence>
<evidence type="ECO:0000256" key="4">
    <source>
        <dbReference type="ARBA" id="ARBA00022525"/>
    </source>
</evidence>
<evidence type="ECO:0000256" key="2">
    <source>
        <dbReference type="ARBA" id="ARBA00004613"/>
    </source>
</evidence>
<evidence type="ECO:0000256" key="12">
    <source>
        <dbReference type="PROSITE-ProRule" id="PRU00023"/>
    </source>
</evidence>
<dbReference type="PANTHER" id="PTHR24123">
    <property type="entry name" value="ANKYRIN REPEAT-CONTAINING"/>
    <property type="match status" value="1"/>
</dbReference>
<feature type="repeat" description="ANK" evidence="12">
    <location>
        <begin position="109"/>
        <end position="145"/>
    </location>
</feature>
<evidence type="ECO:0000313" key="14">
    <source>
        <dbReference type="Proteomes" id="UP000886998"/>
    </source>
</evidence>
<evidence type="ECO:0000256" key="9">
    <source>
        <dbReference type="ARBA" id="ARBA00023028"/>
    </source>
</evidence>
<keyword evidence="6" id="KW-0800">Toxin</keyword>
<dbReference type="Pfam" id="PF12796">
    <property type="entry name" value="Ank_2"/>
    <property type="match status" value="2"/>
</dbReference>
<accession>A0A8X7C7B7</accession>
<dbReference type="AlphaFoldDB" id="A0A8X7C7B7"/>
<dbReference type="OrthoDB" id="6413977at2759"/>
<evidence type="ECO:0000256" key="1">
    <source>
        <dbReference type="ARBA" id="ARBA00004175"/>
    </source>
</evidence>
<comment type="caution">
    <text evidence="13">The sequence shown here is derived from an EMBL/GenBank/DDBJ whole genome shotgun (WGS) entry which is preliminary data.</text>
</comment>
<dbReference type="PROSITE" id="PS50088">
    <property type="entry name" value="ANK_REPEAT"/>
    <property type="match status" value="3"/>
</dbReference>
<keyword evidence="14" id="KW-1185">Reference proteome</keyword>
<dbReference type="GO" id="GO:0005576">
    <property type="term" value="C:extracellular region"/>
    <property type="evidence" value="ECO:0007669"/>
    <property type="project" value="UniProtKB-SubCell"/>
</dbReference>
<dbReference type="PANTHER" id="PTHR24123:SF33">
    <property type="entry name" value="PROTEIN HOS4"/>
    <property type="match status" value="1"/>
</dbReference>
<feature type="repeat" description="ANK" evidence="12">
    <location>
        <begin position="250"/>
        <end position="282"/>
    </location>
</feature>
<evidence type="ECO:0000256" key="6">
    <source>
        <dbReference type="ARBA" id="ARBA00022656"/>
    </source>
</evidence>
<sequence length="585" mass="65840">MLQVKSLKVIGVWIANWESRDSYGIGNTVHICYLRRVACYSTLILALIQLLNTFKRSWILFLKENRPVDVSDNRGWFPLHEAAAASHSLEFLEKILNHGGTNVNWVTHEGETALLLSCKRRRGALSNAYADLLLQHGADPNALDNEEDSPLLEAVRCGNMYLTEKLVSAGANVNVPDCANWSPLHEAATKDLNLLKLLLSNGARIDLQDECGMTPIFTAAQHGCKDNLRELLRVAKERNQEHIVNIGAEDWATALMISAQQGYVDIVEMLLDNGADPNLKTSDNATALHLAVQGDNKCVEILLAKMDLEPLIKAFHPLTYEDKKMICPVHLAVEWESYGALKSLLASGFSPDSLYTCSDQYLSRMITYLPKLETPISYAISKYDKTSVEILLAAGASCNPPAPESGHPLLRAMTLQKSEIFQRFIENGANVNYQRHNVASNEVFLFALLTSVKYLEQVLYHGCDPNLCFQNESEISFFVRCAGFFLRKQRIPLRDFLNHMLRFLLISKKVQDAFIELNTIFTEDISDILEELNHPSSLKQICTVKLRQHLYSIHGVRLPDVIQHLYLPSTLEEHIVCNDLKLQPD</sequence>
<keyword evidence="10 12" id="KW-0040">ANK repeat</keyword>
<dbReference type="GO" id="GO:0044218">
    <property type="term" value="C:other organism cell membrane"/>
    <property type="evidence" value="ECO:0007669"/>
    <property type="project" value="UniProtKB-KW"/>
</dbReference>
<comment type="subcellular location">
    <subcellularLocation>
        <location evidence="2">Secreted</location>
    </subcellularLocation>
    <subcellularLocation>
        <location evidence="1">Target cell membrane</location>
    </subcellularLocation>
</comment>
<dbReference type="Pfam" id="PF00023">
    <property type="entry name" value="Ank"/>
    <property type="match status" value="2"/>
</dbReference>
<dbReference type="SUPFAM" id="SSF48403">
    <property type="entry name" value="Ankyrin repeat"/>
    <property type="match status" value="1"/>
</dbReference>
<keyword evidence="8" id="KW-0677">Repeat</keyword>
<dbReference type="PRINTS" id="PR01415">
    <property type="entry name" value="ANKYRIN"/>
</dbReference>
<evidence type="ECO:0000256" key="3">
    <source>
        <dbReference type="ARBA" id="ARBA00022483"/>
    </source>
</evidence>
<dbReference type="GO" id="GO:0006887">
    <property type="term" value="P:exocytosis"/>
    <property type="evidence" value="ECO:0007669"/>
    <property type="project" value="UniProtKB-KW"/>
</dbReference>
<organism evidence="13 14">
    <name type="scientific">Trichonephila inaurata madagascariensis</name>
    <dbReference type="NCBI Taxonomy" id="2747483"/>
    <lineage>
        <taxon>Eukaryota</taxon>
        <taxon>Metazoa</taxon>
        <taxon>Ecdysozoa</taxon>
        <taxon>Arthropoda</taxon>
        <taxon>Chelicerata</taxon>
        <taxon>Arachnida</taxon>
        <taxon>Araneae</taxon>
        <taxon>Araneomorphae</taxon>
        <taxon>Entelegynae</taxon>
        <taxon>Araneoidea</taxon>
        <taxon>Nephilidae</taxon>
        <taxon>Trichonephila</taxon>
        <taxon>Trichonephila inaurata</taxon>
    </lineage>
</organism>
<protein>
    <submittedName>
        <fullName evidence="13">Ankyrin repeat and SOCS box protein 3</fullName>
    </submittedName>
</protein>
<dbReference type="Proteomes" id="UP000886998">
    <property type="component" value="Unassembled WGS sequence"/>
</dbReference>
<reference evidence="13" key="1">
    <citation type="submission" date="2020-08" db="EMBL/GenBank/DDBJ databases">
        <title>Multicomponent nature underlies the extraordinary mechanical properties of spider dragline silk.</title>
        <authorList>
            <person name="Kono N."/>
            <person name="Nakamura H."/>
            <person name="Mori M."/>
            <person name="Yoshida Y."/>
            <person name="Ohtoshi R."/>
            <person name="Malay A.D."/>
            <person name="Moran D.A.P."/>
            <person name="Tomita M."/>
            <person name="Numata K."/>
            <person name="Arakawa K."/>
        </authorList>
    </citation>
    <scope>NUCLEOTIDE SEQUENCE</scope>
</reference>
<evidence type="ECO:0000256" key="10">
    <source>
        <dbReference type="ARBA" id="ARBA00023043"/>
    </source>
</evidence>
<dbReference type="SMART" id="SM00248">
    <property type="entry name" value="ANK"/>
    <property type="match status" value="10"/>
</dbReference>
<dbReference type="GO" id="GO:0044231">
    <property type="term" value="C:host cell presynaptic membrane"/>
    <property type="evidence" value="ECO:0007669"/>
    <property type="project" value="UniProtKB-KW"/>
</dbReference>
<keyword evidence="11" id="KW-1053">Target membrane</keyword>
<keyword evidence="9" id="KW-0638">Presynaptic neurotoxin</keyword>
<dbReference type="EMBL" id="BMAV01013079">
    <property type="protein sequence ID" value="GFY60286.1"/>
    <property type="molecule type" value="Genomic_DNA"/>
</dbReference>
<dbReference type="GO" id="GO:0090729">
    <property type="term" value="F:toxin activity"/>
    <property type="evidence" value="ECO:0007669"/>
    <property type="project" value="UniProtKB-KW"/>
</dbReference>
<keyword evidence="11" id="KW-0472">Membrane</keyword>
<keyword evidence="7" id="KW-0528">Neurotoxin</keyword>
<evidence type="ECO:0000256" key="8">
    <source>
        <dbReference type="ARBA" id="ARBA00022737"/>
    </source>
</evidence>
<dbReference type="InterPro" id="IPR002110">
    <property type="entry name" value="Ankyrin_rpt"/>
</dbReference>
<dbReference type="PROSITE" id="PS50297">
    <property type="entry name" value="ANK_REP_REGION"/>
    <property type="match status" value="2"/>
</dbReference>
<dbReference type="InterPro" id="IPR051165">
    <property type="entry name" value="Multifunctional_ANK_Repeat"/>
</dbReference>
<keyword evidence="3" id="KW-0268">Exocytosis</keyword>
<evidence type="ECO:0000256" key="11">
    <source>
        <dbReference type="ARBA" id="ARBA00023298"/>
    </source>
</evidence>
<evidence type="ECO:0000313" key="13">
    <source>
        <dbReference type="EMBL" id="GFY60286.1"/>
    </source>
</evidence>
<evidence type="ECO:0000256" key="5">
    <source>
        <dbReference type="ARBA" id="ARBA00022537"/>
    </source>
</evidence>
<keyword evidence="4" id="KW-0964">Secreted</keyword>
<dbReference type="Gene3D" id="1.25.40.20">
    <property type="entry name" value="Ankyrin repeat-containing domain"/>
    <property type="match status" value="4"/>
</dbReference>
<proteinExistence type="predicted"/>
<gene>
    <name evidence="13" type="primary">ASB3</name>
    <name evidence="13" type="ORF">TNIN_40641</name>
</gene>
<feature type="repeat" description="ANK" evidence="12">
    <location>
        <begin position="146"/>
        <end position="178"/>
    </location>
</feature>
<name>A0A8X7C7B7_9ARAC</name>
<dbReference type="InterPro" id="IPR036770">
    <property type="entry name" value="Ankyrin_rpt-contain_sf"/>
</dbReference>